<feature type="region of interest" description="Disordered" evidence="5">
    <location>
        <begin position="557"/>
        <end position="593"/>
    </location>
</feature>
<feature type="binding site" evidence="4">
    <location>
        <position position="423"/>
    </location>
    <ligand>
        <name>Zn(2+)</name>
        <dbReference type="ChEBI" id="CHEBI:29105"/>
    </ligand>
</feature>
<feature type="binding site" evidence="4">
    <location>
        <position position="397"/>
    </location>
    <ligand>
        <name>Zn(2+)</name>
        <dbReference type="ChEBI" id="CHEBI:29105"/>
    </ligand>
</feature>
<dbReference type="SUPFAM" id="SSF52467">
    <property type="entry name" value="DHS-like NAD/FAD-binding domain"/>
    <property type="match status" value="1"/>
</dbReference>
<protein>
    <recommendedName>
        <fullName evidence="6">Deacetylase sirtuin-type domain-containing protein</fullName>
    </recommendedName>
</protein>
<name>A0A1E1LZ33_RHYSE</name>
<feature type="binding site" evidence="4">
    <location>
        <position position="426"/>
    </location>
    <ligand>
        <name>Zn(2+)</name>
        <dbReference type="ChEBI" id="CHEBI:29105"/>
    </ligand>
</feature>
<dbReference type="GO" id="GO:0070403">
    <property type="term" value="F:NAD+ binding"/>
    <property type="evidence" value="ECO:0007669"/>
    <property type="project" value="InterPro"/>
</dbReference>
<comment type="similarity">
    <text evidence="1">Belongs to the sirtuin family. Class I subfamily.</text>
</comment>
<dbReference type="PANTHER" id="PTHR11085:SF8">
    <property type="entry name" value="NAD-DEPENDENT HISTONE DEACETYLASE HST3"/>
    <property type="match status" value="1"/>
</dbReference>
<feature type="active site" description="Proton acceptor" evidence="4">
    <location>
        <position position="389"/>
    </location>
</feature>
<evidence type="ECO:0000256" key="5">
    <source>
        <dbReference type="SAM" id="MobiDB-lite"/>
    </source>
</evidence>
<evidence type="ECO:0000256" key="1">
    <source>
        <dbReference type="ARBA" id="ARBA00006924"/>
    </source>
</evidence>
<dbReference type="Proteomes" id="UP000177625">
    <property type="component" value="Unassembled WGS sequence"/>
</dbReference>
<keyword evidence="3" id="KW-0520">NAD</keyword>
<evidence type="ECO:0000256" key="2">
    <source>
        <dbReference type="ARBA" id="ARBA00022679"/>
    </source>
</evidence>
<dbReference type="PROSITE" id="PS50305">
    <property type="entry name" value="SIRTUIN"/>
    <property type="match status" value="1"/>
</dbReference>
<evidence type="ECO:0000313" key="8">
    <source>
        <dbReference type="Proteomes" id="UP000177625"/>
    </source>
</evidence>
<dbReference type="EMBL" id="FJVC01000075">
    <property type="protein sequence ID" value="CZT42119.1"/>
    <property type="molecule type" value="Genomic_DNA"/>
</dbReference>
<dbReference type="AlphaFoldDB" id="A0A1E1LZ33"/>
<feature type="compositionally biased region" description="Polar residues" evidence="5">
    <location>
        <begin position="143"/>
        <end position="153"/>
    </location>
</feature>
<keyword evidence="4" id="KW-0862">Zinc</keyword>
<keyword evidence="4" id="KW-0479">Metal-binding</keyword>
<evidence type="ECO:0000256" key="4">
    <source>
        <dbReference type="PROSITE-ProRule" id="PRU00236"/>
    </source>
</evidence>
<dbReference type="GO" id="GO:0017136">
    <property type="term" value="F:histone deacetylase activity, NAD-dependent"/>
    <property type="evidence" value="ECO:0007669"/>
    <property type="project" value="TreeGrafter"/>
</dbReference>
<keyword evidence="2" id="KW-0808">Transferase</keyword>
<accession>A0A1E1LZ33</accession>
<sequence>MPTIQVGPDSDLQLQVVADIMGNSKKVVVVTGAGISTNCGIPDFRSQNGLYSMVQAQFDAALKNPPWEKSDEFDIDDRPRKKRKQWYYEVVAPDGKVVDVIDEEIAPPETTQPENSQPEKSSPEITQLDPSQPDNLQPDIFQPASSHEFQTPNAHERSSRSRSSITNTTTSDSRATTLSVISSTESSLSSCTSLTPEVPVSFSEIALPNDKSPSFARAISTNSIAVANHIFDTRQSSEASSPPPSHSLSTQDISFREKSFNAQPLSQNSTAANRQSLPNLKGRDLFDAMVWQDAFTTSIFYMFISSLRQRVKRVTTTTQSHKLLRVLRDGGRLVRNYSQNIDLLEEREGLCTDLSMGTGSRGRFSRRIGVGVASGSRAAAGGCESVTLHGSLERLRCSLCNVESNWDQEARMEATLAGSAPDCPTCEANSNKRTGNGRRKLAVGRLRPDIVLYGEDHPKAHLVSTLVTHDLALGPDVLLIMGTSLRVHGLKVMVKEFAKAVHAKGGKVVFVNNTKPPESTWGDVIDYWVEWDCDKWVIDLKSRRDDLWLPPGAITADRRKSAGAGGGPTSRRKSGDSAVEPKAPKKRPQSWRDDKQNGAYFVFKILDQLGTFQNDKGQTTQRKKYWTGPPLRASLPTKKGKSVKSEPVKGTFRIKFTNLQKPLVMTGDFAPNMKKLKSAPAPPAEAEYPQNTHATIVTNYWQNLRSLAPELGQAPLYLQAPLLQFKGNIRPEYTQFNGEAPVYQKPFAFNSSSNHLPNIGSLGAWAIEKMNPASHPPVGAAFPLIHTPKSQKSVNIPSPPLLNLQPEERKIEHSYVTRASKRFSTADTIVVHTSEGSDGAEGAMISTKKDASDVVEVAIIVGEPIVEQEATGTPISDRIKGRCSIDAIISSPEDGTTWHDAQEVL</sequence>
<gene>
    <name evidence="7" type="ORF">RSE6_01965</name>
</gene>
<dbReference type="GO" id="GO:0005634">
    <property type="term" value="C:nucleus"/>
    <property type="evidence" value="ECO:0007669"/>
    <property type="project" value="TreeGrafter"/>
</dbReference>
<proteinExistence type="inferred from homology"/>
<dbReference type="InterPro" id="IPR003000">
    <property type="entry name" value="Sirtuin"/>
</dbReference>
<dbReference type="InterPro" id="IPR029035">
    <property type="entry name" value="DHS-like_NAD/FAD-binding_dom"/>
</dbReference>
<dbReference type="PANTHER" id="PTHR11085">
    <property type="entry name" value="NAD-DEPENDENT PROTEIN DEACYLASE SIRTUIN-5, MITOCHONDRIAL-RELATED"/>
    <property type="match status" value="1"/>
</dbReference>
<reference evidence="8" key="1">
    <citation type="submission" date="2016-03" db="EMBL/GenBank/DDBJ databases">
        <authorList>
            <person name="Guldener U."/>
        </authorList>
    </citation>
    <scope>NUCLEOTIDE SEQUENCE [LARGE SCALE GENOMIC DNA]</scope>
</reference>
<feature type="domain" description="Deacetylase sirtuin-type" evidence="6">
    <location>
        <begin position="7"/>
        <end position="543"/>
    </location>
</feature>
<dbReference type="Pfam" id="PF02146">
    <property type="entry name" value="SIR2"/>
    <property type="match status" value="2"/>
</dbReference>
<feature type="region of interest" description="Disordered" evidence="5">
    <location>
        <begin position="106"/>
        <end position="178"/>
    </location>
</feature>
<evidence type="ECO:0000313" key="7">
    <source>
        <dbReference type="EMBL" id="CZT42119.1"/>
    </source>
</evidence>
<dbReference type="InterPro" id="IPR050134">
    <property type="entry name" value="NAD-dep_sirtuin_deacylases"/>
</dbReference>
<dbReference type="Gene3D" id="3.40.50.1220">
    <property type="entry name" value="TPP-binding domain"/>
    <property type="match status" value="2"/>
</dbReference>
<dbReference type="InterPro" id="IPR026590">
    <property type="entry name" value="Ssirtuin_cat_dom"/>
</dbReference>
<feature type="compositionally biased region" description="Low complexity" evidence="5">
    <location>
        <begin position="161"/>
        <end position="178"/>
    </location>
</feature>
<feature type="binding site" evidence="4">
    <location>
        <position position="400"/>
    </location>
    <ligand>
        <name>Zn(2+)</name>
        <dbReference type="ChEBI" id="CHEBI:29105"/>
    </ligand>
</feature>
<evidence type="ECO:0000256" key="3">
    <source>
        <dbReference type="ARBA" id="ARBA00023027"/>
    </source>
</evidence>
<feature type="region of interest" description="Disordered" evidence="5">
    <location>
        <begin position="614"/>
        <end position="646"/>
    </location>
</feature>
<dbReference type="GO" id="GO:0046872">
    <property type="term" value="F:metal ion binding"/>
    <property type="evidence" value="ECO:0007669"/>
    <property type="project" value="UniProtKB-KW"/>
</dbReference>
<evidence type="ECO:0000259" key="6">
    <source>
        <dbReference type="PROSITE" id="PS50305"/>
    </source>
</evidence>
<feature type="compositionally biased region" description="Polar residues" evidence="5">
    <location>
        <begin position="109"/>
        <end position="135"/>
    </location>
</feature>
<keyword evidence="8" id="KW-1185">Reference proteome</keyword>
<organism evidence="7 8">
    <name type="scientific">Rhynchosporium secalis</name>
    <name type="common">Barley scald fungus</name>
    <dbReference type="NCBI Taxonomy" id="38038"/>
    <lineage>
        <taxon>Eukaryota</taxon>
        <taxon>Fungi</taxon>
        <taxon>Dikarya</taxon>
        <taxon>Ascomycota</taxon>
        <taxon>Pezizomycotina</taxon>
        <taxon>Leotiomycetes</taxon>
        <taxon>Helotiales</taxon>
        <taxon>Ploettnerulaceae</taxon>
        <taxon>Rhynchosporium</taxon>
    </lineage>
</organism>